<dbReference type="STRING" id="1781255.BH720_18275"/>
<dbReference type="PANTHER" id="PTHR30492:SF0">
    <property type="entry name" value="METHYLGLYOXAL SYNTHASE"/>
    <property type="match status" value="1"/>
</dbReference>
<reference evidence="4" key="1">
    <citation type="submission" date="2016-09" db="EMBL/GenBank/DDBJ databases">
        <title>Draft genome of thermotolerant cyanobacterium Desertifilum sp. strain IPPAS B-1220.</title>
        <authorList>
            <person name="Sinetova M.A."/>
            <person name="Bolakhan K."/>
            <person name="Zayadan B.K."/>
            <person name="Mironov K.S."/>
            <person name="Ustinova V."/>
            <person name="Kupriyanova E.V."/>
            <person name="Sidorov R.A."/>
            <person name="Skrypnik A.N."/>
            <person name="Gogoleva N.E."/>
            <person name="Gogolev Y.V."/>
            <person name="Los D.A."/>
        </authorList>
    </citation>
    <scope>NUCLEOTIDE SEQUENCE [LARGE SCALE GENOMIC DNA]</scope>
    <source>
        <strain evidence="4">IPPAS B-1220</strain>
    </source>
</reference>
<feature type="active site" description="Proton donor/acceptor" evidence="1 2">
    <location>
        <position position="62"/>
    </location>
</feature>
<dbReference type="HAMAP" id="MF_00549">
    <property type="entry name" value="Methylglyoxal_synth"/>
    <property type="match status" value="1"/>
</dbReference>
<dbReference type="InterPro" id="IPR004363">
    <property type="entry name" value="Methylgl_synth"/>
</dbReference>
<evidence type="ECO:0000256" key="1">
    <source>
        <dbReference type="HAMAP-Rule" id="MF_00549"/>
    </source>
</evidence>
<dbReference type="NCBIfam" id="NF003559">
    <property type="entry name" value="PRK05234.1"/>
    <property type="match status" value="1"/>
</dbReference>
<dbReference type="GO" id="GO:0008929">
    <property type="term" value="F:methylglyoxal synthase activity"/>
    <property type="evidence" value="ECO:0007669"/>
    <property type="project" value="UniProtKB-UniRule"/>
</dbReference>
<feature type="binding site" evidence="1">
    <location>
        <position position="14"/>
    </location>
    <ligand>
        <name>substrate</name>
    </ligand>
</feature>
<sequence>MSPTVVLIAHDRKKDELVALIQLHFALFSDCRLLTTQATGARIAETTGLSISSTLSGSLGGDLQVAAQIAGGQVNAAIFLLDPLYAQPHEPDIQALLRICNIYNVPLATNLATASIVVNSLETEATS</sequence>
<comment type="function">
    <text evidence="1">Catalyzes the formation of methylglyoxal from dihydroxyacetone phosphate.</text>
</comment>
<evidence type="ECO:0000256" key="2">
    <source>
        <dbReference type="PIRSR" id="PIRSR006614-1"/>
    </source>
</evidence>
<name>A0A1E5QGB4_9CYAN</name>
<dbReference type="OrthoDB" id="142078at2"/>
<comment type="caution">
    <text evidence="1">Lacks conserved residue(s) required for the propagation of feature annotation.</text>
</comment>
<dbReference type="PANTHER" id="PTHR30492">
    <property type="entry name" value="METHYLGLYOXAL SYNTHASE"/>
    <property type="match status" value="1"/>
</dbReference>
<dbReference type="SUPFAM" id="SSF52335">
    <property type="entry name" value="Methylglyoxal synthase-like"/>
    <property type="match status" value="1"/>
</dbReference>
<dbReference type="EC" id="4.2.3.3" evidence="1"/>
<dbReference type="EMBL" id="MJGC01000080">
    <property type="protein sequence ID" value="OEJ73732.1"/>
    <property type="molecule type" value="Genomic_DNA"/>
</dbReference>
<dbReference type="AlphaFoldDB" id="A0A1E5QGB4"/>
<comment type="similarity">
    <text evidence="1">Belongs to the methylglyoxal synthase family.</text>
</comment>
<protein>
    <recommendedName>
        <fullName evidence="1">Methylglyoxal synthase</fullName>
        <shortName evidence="1">MGS</shortName>
        <ecNumber evidence="1">4.2.3.3</ecNumber>
    </recommendedName>
</protein>
<dbReference type="Pfam" id="PF02142">
    <property type="entry name" value="MGS"/>
    <property type="match status" value="1"/>
</dbReference>
<feature type="domain" description="MGS-like" evidence="3">
    <location>
        <begin position="1"/>
        <end position="127"/>
    </location>
</feature>
<feature type="binding site" evidence="1">
    <location>
        <position position="89"/>
    </location>
    <ligand>
        <name>substrate</name>
    </ligand>
</feature>
<gene>
    <name evidence="1" type="primary">mgsA</name>
    <name evidence="4" type="ORF">BH720_18275</name>
</gene>
<evidence type="ECO:0000313" key="4">
    <source>
        <dbReference type="EMBL" id="OEJ73732.1"/>
    </source>
</evidence>
<organism evidence="4">
    <name type="scientific">Desertifilum tharense IPPAS B-1220</name>
    <dbReference type="NCBI Taxonomy" id="1781255"/>
    <lineage>
        <taxon>Bacteria</taxon>
        <taxon>Bacillati</taxon>
        <taxon>Cyanobacteriota</taxon>
        <taxon>Cyanophyceae</taxon>
        <taxon>Desertifilales</taxon>
        <taxon>Desertifilaceae</taxon>
        <taxon>Desertifilum</taxon>
    </lineage>
</organism>
<dbReference type="GO" id="GO:0019242">
    <property type="term" value="P:methylglyoxal biosynthetic process"/>
    <property type="evidence" value="ECO:0007669"/>
    <property type="project" value="UniProtKB-UniRule"/>
</dbReference>
<dbReference type="PROSITE" id="PS51855">
    <property type="entry name" value="MGS"/>
    <property type="match status" value="1"/>
</dbReference>
<evidence type="ECO:0000259" key="3">
    <source>
        <dbReference type="PROSITE" id="PS51855"/>
    </source>
</evidence>
<proteinExistence type="inferred from homology"/>
<keyword evidence="1" id="KW-0456">Lyase</keyword>
<dbReference type="SMART" id="SM00851">
    <property type="entry name" value="MGS"/>
    <property type="match status" value="1"/>
</dbReference>
<dbReference type="InterPro" id="IPR011607">
    <property type="entry name" value="MGS-like_dom"/>
</dbReference>
<comment type="caution">
    <text evidence="4">The sequence shown here is derived from an EMBL/GenBank/DDBJ whole genome shotgun (WGS) entry which is preliminary data.</text>
</comment>
<dbReference type="PIRSF" id="PIRSF006614">
    <property type="entry name" value="Methylglyox_syn"/>
    <property type="match status" value="1"/>
</dbReference>
<dbReference type="RefSeq" id="WP_069968678.1">
    <property type="nucleotide sequence ID" value="NZ_CM124774.1"/>
</dbReference>
<comment type="catalytic activity">
    <reaction evidence="1">
        <text>dihydroxyacetone phosphate = methylglyoxal + phosphate</text>
        <dbReference type="Rhea" id="RHEA:17937"/>
        <dbReference type="ChEBI" id="CHEBI:17158"/>
        <dbReference type="ChEBI" id="CHEBI:43474"/>
        <dbReference type="ChEBI" id="CHEBI:57642"/>
        <dbReference type="EC" id="4.2.3.3"/>
    </reaction>
</comment>
<dbReference type="InterPro" id="IPR036914">
    <property type="entry name" value="MGS-like_dom_sf"/>
</dbReference>
<dbReference type="Gene3D" id="3.40.50.1380">
    <property type="entry name" value="Methylglyoxal synthase-like domain"/>
    <property type="match status" value="1"/>
</dbReference>
<feature type="binding site" evidence="1">
    <location>
        <position position="10"/>
    </location>
    <ligand>
        <name>substrate</name>
    </ligand>
</feature>
<accession>A0A1E5QGB4</accession>
<feature type="binding site" evidence="1">
    <location>
        <begin position="56"/>
        <end position="57"/>
    </location>
    <ligand>
        <name>substrate</name>
    </ligand>
</feature>
<dbReference type="NCBIfam" id="TIGR00160">
    <property type="entry name" value="MGSA"/>
    <property type="match status" value="1"/>
</dbReference>
<dbReference type="GO" id="GO:0005829">
    <property type="term" value="C:cytosol"/>
    <property type="evidence" value="ECO:0007669"/>
    <property type="project" value="TreeGrafter"/>
</dbReference>